<dbReference type="RefSeq" id="WP_097011927.1">
    <property type="nucleotide sequence ID" value="NZ_LT907975.1"/>
</dbReference>
<dbReference type="EMBL" id="LT907975">
    <property type="protein sequence ID" value="SOB58980.1"/>
    <property type="molecule type" value="Genomic_DNA"/>
</dbReference>
<organism evidence="2 3">
    <name type="scientific">Pseudodesulfovibrio profundus</name>
    <dbReference type="NCBI Taxonomy" id="57320"/>
    <lineage>
        <taxon>Bacteria</taxon>
        <taxon>Pseudomonadati</taxon>
        <taxon>Thermodesulfobacteriota</taxon>
        <taxon>Desulfovibrionia</taxon>
        <taxon>Desulfovibrionales</taxon>
        <taxon>Desulfovibrionaceae</taxon>
    </lineage>
</organism>
<dbReference type="InterPro" id="IPR001387">
    <property type="entry name" value="Cro/C1-type_HTH"/>
</dbReference>
<dbReference type="SUPFAM" id="SSF47413">
    <property type="entry name" value="lambda repressor-like DNA-binding domains"/>
    <property type="match status" value="1"/>
</dbReference>
<feature type="domain" description="HTH cro/C1-type" evidence="1">
    <location>
        <begin position="69"/>
        <end position="123"/>
    </location>
</feature>
<dbReference type="Pfam" id="PF01381">
    <property type="entry name" value="HTH_3"/>
    <property type="match status" value="1"/>
</dbReference>
<proteinExistence type="predicted"/>
<name>A0A2C8F8M0_9BACT</name>
<dbReference type="SMART" id="SM00530">
    <property type="entry name" value="HTH_XRE"/>
    <property type="match status" value="1"/>
</dbReference>
<sequence>MLELTKKQTTGRYAEICIRVPIKQAGKIAEATKSFLRLAGHEVREINDEGEELFSVEEVFPNRHPGKLLRGARVRENLTQAQLADKTGLKPHHISEMENRKRPIGKDVAKRLAEALNMDYRILL</sequence>
<dbReference type="KEGG" id="pprf:DPRO_2076"/>
<protein>
    <recommendedName>
        <fullName evidence="1">HTH cro/C1-type domain-containing protein</fullName>
    </recommendedName>
</protein>
<dbReference type="GO" id="GO:0003677">
    <property type="term" value="F:DNA binding"/>
    <property type="evidence" value="ECO:0007669"/>
    <property type="project" value="InterPro"/>
</dbReference>
<dbReference type="InterPro" id="IPR010982">
    <property type="entry name" value="Lambda_DNA-bd_dom_sf"/>
</dbReference>
<reference evidence="3" key="1">
    <citation type="submission" date="2017-09" db="EMBL/GenBank/DDBJ databases">
        <authorList>
            <person name="Regsiter A."/>
            <person name="William W."/>
        </authorList>
    </citation>
    <scope>NUCLEOTIDE SEQUENCE [LARGE SCALE GENOMIC DNA]</scope>
    <source>
        <strain evidence="3">500-1</strain>
    </source>
</reference>
<dbReference type="OrthoDB" id="9807711at2"/>
<keyword evidence="3" id="KW-1185">Reference proteome</keyword>
<evidence type="ECO:0000313" key="2">
    <source>
        <dbReference type="EMBL" id="SOB58980.1"/>
    </source>
</evidence>
<dbReference type="Gene3D" id="1.10.260.40">
    <property type="entry name" value="lambda repressor-like DNA-binding domains"/>
    <property type="match status" value="1"/>
</dbReference>
<gene>
    <name evidence="2" type="ORF">DPRO_2076</name>
</gene>
<accession>A0A2C8F8M0</accession>
<dbReference type="CDD" id="cd00093">
    <property type="entry name" value="HTH_XRE"/>
    <property type="match status" value="1"/>
</dbReference>
<dbReference type="PROSITE" id="PS50943">
    <property type="entry name" value="HTH_CROC1"/>
    <property type="match status" value="1"/>
</dbReference>
<evidence type="ECO:0000259" key="1">
    <source>
        <dbReference type="PROSITE" id="PS50943"/>
    </source>
</evidence>
<dbReference type="Proteomes" id="UP000219215">
    <property type="component" value="Chromosome DPRO"/>
</dbReference>
<evidence type="ECO:0000313" key="3">
    <source>
        <dbReference type="Proteomes" id="UP000219215"/>
    </source>
</evidence>
<dbReference type="AlphaFoldDB" id="A0A2C8F8M0"/>